<dbReference type="Gene3D" id="3.40.718.10">
    <property type="entry name" value="Isopropylmalate Dehydrogenase"/>
    <property type="match status" value="1"/>
</dbReference>
<dbReference type="AlphaFoldDB" id="A0A365K8E0"/>
<dbReference type="GO" id="GO:0051287">
    <property type="term" value="F:NAD binding"/>
    <property type="evidence" value="ECO:0007669"/>
    <property type="project" value="InterPro"/>
</dbReference>
<evidence type="ECO:0000256" key="2">
    <source>
        <dbReference type="ARBA" id="ARBA00001946"/>
    </source>
</evidence>
<dbReference type="Pfam" id="PF00180">
    <property type="entry name" value="Iso_dh"/>
    <property type="match status" value="1"/>
</dbReference>
<dbReference type="PROSITE" id="PS00470">
    <property type="entry name" value="IDH_IMDH"/>
    <property type="match status" value="1"/>
</dbReference>
<evidence type="ECO:0000256" key="7">
    <source>
        <dbReference type="ARBA" id="ARBA00023027"/>
    </source>
</evidence>
<comment type="caution">
    <text evidence="11">The sequence shown here is derived from an EMBL/GenBank/DDBJ whole genome shotgun (WGS) entry which is preliminary data.</text>
</comment>
<keyword evidence="8" id="KW-0464">Manganese</keyword>
<proteinExistence type="inferred from homology"/>
<comment type="cofactor">
    <cofactor evidence="2">
        <name>Mg(2+)</name>
        <dbReference type="ChEBI" id="CHEBI:18420"/>
    </cofactor>
</comment>
<organism evidence="11 12">
    <name type="scientific">Planococcus maitriensis</name>
    <dbReference type="NCBI Taxonomy" id="221799"/>
    <lineage>
        <taxon>Bacteria</taxon>
        <taxon>Bacillati</taxon>
        <taxon>Bacillota</taxon>
        <taxon>Bacilli</taxon>
        <taxon>Bacillales</taxon>
        <taxon>Caryophanaceae</taxon>
        <taxon>Planococcus</taxon>
    </lineage>
</organism>
<dbReference type="GO" id="GO:0000287">
    <property type="term" value="F:magnesium ion binding"/>
    <property type="evidence" value="ECO:0007669"/>
    <property type="project" value="InterPro"/>
</dbReference>
<dbReference type="PANTHER" id="PTHR43275:SF1">
    <property type="entry name" value="D-MALATE DEHYDROGENASE [DECARBOXYLATING]"/>
    <property type="match status" value="1"/>
</dbReference>
<dbReference type="InterPro" id="IPR024084">
    <property type="entry name" value="IsoPropMal-DH-like_dom"/>
</dbReference>
<gene>
    <name evidence="11" type="ORF">DP119_00035</name>
</gene>
<evidence type="ECO:0000259" key="10">
    <source>
        <dbReference type="SMART" id="SM01329"/>
    </source>
</evidence>
<evidence type="ECO:0000313" key="11">
    <source>
        <dbReference type="EMBL" id="RAZ69093.1"/>
    </source>
</evidence>
<comment type="catalytic activity">
    <reaction evidence="9">
        <text>(R)-malate + NAD(+) = pyruvate + CO2 + NADH</text>
        <dbReference type="Rhea" id="RHEA:18365"/>
        <dbReference type="ChEBI" id="CHEBI:15361"/>
        <dbReference type="ChEBI" id="CHEBI:15588"/>
        <dbReference type="ChEBI" id="CHEBI:16526"/>
        <dbReference type="ChEBI" id="CHEBI:57540"/>
        <dbReference type="ChEBI" id="CHEBI:57945"/>
        <dbReference type="EC" id="1.1.1.83"/>
    </reaction>
</comment>
<dbReference type="EC" id="1.1.1.83" evidence="4"/>
<keyword evidence="5" id="KW-0479">Metal-binding</keyword>
<dbReference type="SMART" id="SM01329">
    <property type="entry name" value="Iso_dh"/>
    <property type="match status" value="1"/>
</dbReference>
<keyword evidence="7" id="KW-0520">NAD</keyword>
<evidence type="ECO:0000256" key="6">
    <source>
        <dbReference type="ARBA" id="ARBA00023002"/>
    </source>
</evidence>
<evidence type="ECO:0000256" key="5">
    <source>
        <dbReference type="ARBA" id="ARBA00022723"/>
    </source>
</evidence>
<evidence type="ECO:0000256" key="9">
    <source>
        <dbReference type="ARBA" id="ARBA00049301"/>
    </source>
</evidence>
<dbReference type="PANTHER" id="PTHR43275">
    <property type="entry name" value="D-MALATE DEHYDROGENASE [DECARBOXYLATING]"/>
    <property type="match status" value="1"/>
</dbReference>
<accession>A0A365K8E0</accession>
<feature type="domain" description="Isopropylmalate dehydrogenase-like" evidence="10">
    <location>
        <begin position="8"/>
        <end position="354"/>
    </location>
</feature>
<evidence type="ECO:0000256" key="3">
    <source>
        <dbReference type="ARBA" id="ARBA00007769"/>
    </source>
</evidence>
<dbReference type="EMBL" id="QLZQ01000001">
    <property type="protein sequence ID" value="RAZ69093.1"/>
    <property type="molecule type" value="Genomic_DNA"/>
</dbReference>
<keyword evidence="12" id="KW-1185">Reference proteome</keyword>
<dbReference type="NCBIfam" id="TIGR02089">
    <property type="entry name" value="TTC"/>
    <property type="match status" value="1"/>
</dbReference>
<evidence type="ECO:0000256" key="8">
    <source>
        <dbReference type="ARBA" id="ARBA00023211"/>
    </source>
</evidence>
<evidence type="ECO:0000256" key="4">
    <source>
        <dbReference type="ARBA" id="ARBA00013126"/>
    </source>
</evidence>
<protein>
    <recommendedName>
        <fullName evidence="4">D-malate dehydrogenase (decarboxylating)</fullName>
        <ecNumber evidence="4">1.1.1.83</ecNumber>
    </recommendedName>
</protein>
<dbReference type="OrthoDB" id="9806254at2"/>
<evidence type="ECO:0000313" key="12">
    <source>
        <dbReference type="Proteomes" id="UP000251869"/>
    </source>
</evidence>
<comment type="similarity">
    <text evidence="3">Belongs to the isocitrate and isopropylmalate dehydrogenases family.</text>
</comment>
<sequence>MSETKKFRLAVIPGDGIGKEVVREGMRVLQHMAEESDGNFSFESDYFPWGCEYYLEHGKMMDEDGVEKIKDHDAIYFGAVGFPGVPDHVSLWGLRLAICQGFDQWANIRPVEFLPGVPRRLNHPNVDDLNWILVRENSEGEYSGIGGRNFAGRGTGNEVAVQSSLFTEKGCERIIRFAFDLARTRDRKKVTSVTKSNAQQYGMVLWDEVFARVSKDYPDVETDQWLVDAMAAQFVLHPEELEVVVASNLFADILSDLGSALAGSLGIAASANLNPERRTPSMFESVHGSAPDIAGKGVANPIGTIGSAALMLDHLGLKDEAVQLNKAIEETTRQGILPRDLGGSFDTVDVTDAIIKNLAKVKTEA</sequence>
<dbReference type="InterPro" id="IPR050501">
    <property type="entry name" value="ICDH/IPMDH"/>
</dbReference>
<dbReference type="SUPFAM" id="SSF53659">
    <property type="entry name" value="Isocitrate/Isopropylmalate dehydrogenase-like"/>
    <property type="match status" value="1"/>
</dbReference>
<reference evidence="11 12" key="1">
    <citation type="submission" date="2018-06" db="EMBL/GenBank/DDBJ databases">
        <title>The draft genome sequences of strains SCU63 and S1.</title>
        <authorList>
            <person name="Gan L."/>
        </authorList>
    </citation>
    <scope>NUCLEOTIDE SEQUENCE [LARGE SCALE GENOMIC DNA]</scope>
    <source>
        <strain evidence="11 12">S1</strain>
    </source>
</reference>
<dbReference type="GO" id="GO:0046553">
    <property type="term" value="F:D-malate dehydrogenase (decarboxylating) (NAD+) activity"/>
    <property type="evidence" value="ECO:0007669"/>
    <property type="project" value="UniProtKB-EC"/>
</dbReference>
<keyword evidence="6 11" id="KW-0560">Oxidoreductase</keyword>
<dbReference type="RefSeq" id="WP_112229727.1">
    <property type="nucleotide sequence ID" value="NZ_QLZQ01000001.1"/>
</dbReference>
<comment type="cofactor">
    <cofactor evidence="1">
        <name>Mn(2+)</name>
        <dbReference type="ChEBI" id="CHEBI:29035"/>
    </cofactor>
</comment>
<evidence type="ECO:0000256" key="1">
    <source>
        <dbReference type="ARBA" id="ARBA00001936"/>
    </source>
</evidence>
<name>A0A365K8E0_9BACL</name>
<dbReference type="InterPro" id="IPR019818">
    <property type="entry name" value="IsoCit/isopropylmalate_DH_CS"/>
</dbReference>
<dbReference type="Proteomes" id="UP000251869">
    <property type="component" value="Unassembled WGS sequence"/>
</dbReference>
<dbReference type="InterPro" id="IPR011829">
    <property type="entry name" value="TTC_DH"/>
</dbReference>